<organism evidence="1 2">
    <name type="scientific">Elsinoe batatas</name>
    <dbReference type="NCBI Taxonomy" id="2601811"/>
    <lineage>
        <taxon>Eukaryota</taxon>
        <taxon>Fungi</taxon>
        <taxon>Dikarya</taxon>
        <taxon>Ascomycota</taxon>
        <taxon>Pezizomycotina</taxon>
        <taxon>Dothideomycetes</taxon>
        <taxon>Dothideomycetidae</taxon>
        <taxon>Myriangiales</taxon>
        <taxon>Elsinoaceae</taxon>
        <taxon>Elsinoe</taxon>
    </lineage>
</organism>
<dbReference type="Pfam" id="PF20717">
    <property type="entry name" value="DUF6829"/>
    <property type="match status" value="1"/>
</dbReference>
<name>A0A8K0PGF1_9PEZI</name>
<dbReference type="OrthoDB" id="5295627at2759"/>
<dbReference type="AlphaFoldDB" id="A0A8K0PGF1"/>
<sequence>MAHSLSGMIARMEDENGRFWYDYEGTFIEDIRAVYEHEIRRLQRASPASERTKSVTRDAMLTISPSKVLLNGEFDEVNRTMVSLLAAKWLWTEDYASFTRNQREAVKLPMKAFLALAQWFRATLKDPQDQLLFVTLLVVHDLGKDSELVKELNELKPKPEVNSSNNHDLLVLKAVESGLIDVVKKLDAEVQAGLVTCLRTGPTLSIGQLVQGENVPASLAPVLELQGKASRYFDLKYFEQVLDVAGVSGHVDHTGAAAYTLPVHRSFNAAYRSLRGIADGKFTLRQGYDSILRDRGDQLRAKGFQPLDVDRDLDRAILGLLCMGKVTEPDTAELFLKAFKSLTPLARKQLTDGRSVDGIDDVEAIIPYHMPILFLAALKLEKGLPEEKLKKYDRGEKVTTALASLMRFLAQAFEGAAPRPGQKGSIKEKDMLFAKVIIDSQAFKNDPEILDLLGFPEVSLV</sequence>
<evidence type="ECO:0000313" key="2">
    <source>
        <dbReference type="Proteomes" id="UP000809789"/>
    </source>
</evidence>
<proteinExistence type="predicted"/>
<dbReference type="Proteomes" id="UP000809789">
    <property type="component" value="Unassembled WGS sequence"/>
</dbReference>
<protein>
    <submittedName>
        <fullName evidence="1">Uncharacterized protein</fullName>
    </submittedName>
</protein>
<dbReference type="InterPro" id="IPR049232">
    <property type="entry name" value="DUF6829"/>
</dbReference>
<evidence type="ECO:0000313" key="1">
    <source>
        <dbReference type="EMBL" id="KAG8627482.1"/>
    </source>
</evidence>
<accession>A0A8K0PGF1</accession>
<keyword evidence="2" id="KW-1185">Reference proteome</keyword>
<comment type="caution">
    <text evidence="1">The sequence shown here is derived from an EMBL/GenBank/DDBJ whole genome shotgun (WGS) entry which is preliminary data.</text>
</comment>
<gene>
    <name evidence="1" type="ORF">KVT40_004965</name>
</gene>
<dbReference type="EMBL" id="JAESVG020000005">
    <property type="protein sequence ID" value="KAG8627482.1"/>
    <property type="molecule type" value="Genomic_DNA"/>
</dbReference>
<reference evidence="1" key="1">
    <citation type="submission" date="2021-07" db="EMBL/GenBank/DDBJ databases">
        <title>Elsinoe batatas strain:CRI-CJ2 Genome sequencing and assembly.</title>
        <authorList>
            <person name="Huang L."/>
        </authorList>
    </citation>
    <scope>NUCLEOTIDE SEQUENCE</scope>
    <source>
        <strain evidence="1">CRI-CJ2</strain>
    </source>
</reference>